<reference evidence="1" key="1">
    <citation type="submission" date="2016-10" db="EMBL/GenBank/DDBJ databases">
        <title>CRISPR-Cas defence system in Roseofilum reptotaenium: evidence of a bacteriophage-cyanobacterium arms race in the coral black band disease.</title>
        <authorList>
            <person name="Buerger P."/>
            <person name="Wood-Charlson E.M."/>
            <person name="Weynberg K.D."/>
            <person name="Willis B."/>
            <person name="Van Oppen M.J."/>
        </authorList>
    </citation>
    <scope>NUCLEOTIDE SEQUENCE [LARGE SCALE GENOMIC DNA]</scope>
    <source>
        <strain evidence="1">AO1-A</strain>
    </source>
</reference>
<dbReference type="Proteomes" id="UP000183940">
    <property type="component" value="Unassembled WGS sequence"/>
</dbReference>
<proteinExistence type="predicted"/>
<evidence type="ECO:0008006" key="3">
    <source>
        <dbReference type="Google" id="ProtNLM"/>
    </source>
</evidence>
<dbReference type="STRING" id="1925591.BI308_17585"/>
<protein>
    <recommendedName>
        <fullName evidence="3">Dethiobiotin synthetase</fullName>
    </recommendedName>
</protein>
<evidence type="ECO:0000313" key="2">
    <source>
        <dbReference type="Proteomes" id="UP000183940"/>
    </source>
</evidence>
<sequence>MDYKTACEFAIAQGLPTGENPDAFLLRLQAGEPPVPGQVTSLLLALSIIAEQSQEQQLLERHLVCALHRLAMESRQAFVQHKQSGLIWPPLLDQDLTRIAIAVGKIFAPQQAIALRPGQ</sequence>
<keyword evidence="2" id="KW-1185">Reference proteome</keyword>
<dbReference type="AlphaFoldDB" id="A0A1L9QNX1"/>
<gene>
    <name evidence="1" type="ORF">BI308_17585</name>
</gene>
<name>A0A1L9QNX1_9CYAN</name>
<evidence type="ECO:0000313" key="1">
    <source>
        <dbReference type="EMBL" id="OJJ24287.1"/>
    </source>
</evidence>
<accession>A0A1L9QNX1</accession>
<dbReference type="EMBL" id="MLAW01000034">
    <property type="protein sequence ID" value="OJJ24287.1"/>
    <property type="molecule type" value="Genomic_DNA"/>
</dbReference>
<comment type="caution">
    <text evidence="1">The sequence shown here is derived from an EMBL/GenBank/DDBJ whole genome shotgun (WGS) entry which is preliminary data.</text>
</comment>
<organism evidence="1 2">
    <name type="scientific">Roseofilum reptotaenium AO1-A</name>
    <dbReference type="NCBI Taxonomy" id="1925591"/>
    <lineage>
        <taxon>Bacteria</taxon>
        <taxon>Bacillati</taxon>
        <taxon>Cyanobacteriota</taxon>
        <taxon>Cyanophyceae</taxon>
        <taxon>Desertifilales</taxon>
        <taxon>Desertifilaceae</taxon>
        <taxon>Roseofilum</taxon>
    </lineage>
</organism>